<accession>A0A6B0UX70</accession>
<dbReference type="AlphaFoldDB" id="A0A6B0UX70"/>
<dbReference type="EMBL" id="GIFC01012296">
    <property type="protein sequence ID" value="MXU94379.1"/>
    <property type="molecule type" value="Transcribed_RNA"/>
</dbReference>
<reference evidence="1" key="1">
    <citation type="submission" date="2019-12" db="EMBL/GenBank/DDBJ databases">
        <title>An insight into the sialome of adult female Ixodes ricinus ticks feeding for 6 days.</title>
        <authorList>
            <person name="Perner J."/>
            <person name="Ribeiro J.M.C."/>
        </authorList>
    </citation>
    <scope>NUCLEOTIDE SEQUENCE</scope>
    <source>
        <strain evidence="1">Semi-engorged</strain>
        <tissue evidence="1">Salivary glands</tissue>
    </source>
</reference>
<organism evidence="1">
    <name type="scientific">Ixodes ricinus</name>
    <name type="common">Common tick</name>
    <name type="synonym">Acarus ricinus</name>
    <dbReference type="NCBI Taxonomy" id="34613"/>
    <lineage>
        <taxon>Eukaryota</taxon>
        <taxon>Metazoa</taxon>
        <taxon>Ecdysozoa</taxon>
        <taxon>Arthropoda</taxon>
        <taxon>Chelicerata</taxon>
        <taxon>Arachnida</taxon>
        <taxon>Acari</taxon>
        <taxon>Parasitiformes</taxon>
        <taxon>Ixodida</taxon>
        <taxon>Ixodoidea</taxon>
        <taxon>Ixodidae</taxon>
        <taxon>Ixodinae</taxon>
        <taxon>Ixodes</taxon>
    </lineage>
</organism>
<proteinExistence type="predicted"/>
<name>A0A6B0UX70_IXORI</name>
<dbReference type="Gene3D" id="2.40.128.20">
    <property type="match status" value="1"/>
</dbReference>
<dbReference type="InterPro" id="IPR012674">
    <property type="entry name" value="Calycin"/>
</dbReference>
<evidence type="ECO:0000313" key="1">
    <source>
        <dbReference type="EMBL" id="MXU94379.1"/>
    </source>
</evidence>
<sequence>MNDNPVHSILLSWDPFPPPEQKFLETFKDGYVALTSFYNNDACTLLNRTTLSNDNTMAEYVVMARKRDQTNLTTYNVSFKAEACSSKVDITYADNNVMHITLAYAQYGKCAVFQDDSNLDECVLYAYTDTTDDEFNACSEHFPSNCDKELWRSLGPQQCKDG</sequence>
<protein>
    <submittedName>
        <fullName evidence="1">Putative lipocalin lipocalin</fullName>
    </submittedName>
</protein>